<keyword evidence="3" id="KW-0812">Transmembrane</keyword>
<feature type="domain" description="Serpin" evidence="5">
    <location>
        <begin position="149"/>
        <end position="543"/>
    </location>
</feature>
<gene>
    <name evidence="7" type="primary">LOC34621666</name>
</gene>
<feature type="signal peptide" evidence="4">
    <location>
        <begin position="1"/>
        <end position="33"/>
    </location>
</feature>
<keyword evidence="7" id="KW-0646">Protease inhibitor</keyword>
<dbReference type="InterPro" id="IPR000215">
    <property type="entry name" value="Serpin_fam"/>
</dbReference>
<dbReference type="CDD" id="cd00172">
    <property type="entry name" value="serpin"/>
    <property type="match status" value="1"/>
</dbReference>
<keyword evidence="3" id="KW-1133">Transmembrane helix</keyword>
<organism evidence="6 7">
    <name type="scientific">Cyclospora cayetanensis</name>
    <dbReference type="NCBI Taxonomy" id="88456"/>
    <lineage>
        <taxon>Eukaryota</taxon>
        <taxon>Sar</taxon>
        <taxon>Alveolata</taxon>
        <taxon>Apicomplexa</taxon>
        <taxon>Conoidasida</taxon>
        <taxon>Coccidia</taxon>
        <taxon>Eucoccidiorida</taxon>
        <taxon>Eimeriorina</taxon>
        <taxon>Eimeriidae</taxon>
        <taxon>Cyclospora</taxon>
    </lineage>
</organism>
<sequence length="546" mass="59286">MRQKMHYWKHLSHIGSRMLVARVLLLLLATAAALAPAFQVEAAGAERAEEEHPRDESVEPTIVWPSDVHLQVPSSPSIRRTPSVTPVLAAALLLSLAVAVASGAAFYFLKKPLAPEPLRPPLPLEDEEALRAKASRVQLPEGVDKTSAGRLFGAFLDLNDVESKPNAVLSPLSILSVLSIAAEGASGPDAQAVRDLLSDPTVYRLPEALEGWPHAERLKSIKQYLKDEAPVIDMLAEVYVDKGLEGAPGLDAFTQRINMLLGYPALQTVPFTEEQADLLNERVSKLTRGKLTELLPASAITQSRLLLLNAVYFKAGWRTPFAPEDTKKDIFKALTKDGVKEKQTDFMHGMLEAGSYRKCTVGSVQVLELPYNYPGASMYIYVPSDIKEFEVQLREDPSLLSNLVDQSRGADGAQSSEGLSSASLELALPKFHLEAGANKTEVLKVLRKLGITSFLEQPGTVDGIAEGVGLRVQAIQHQADLQVDEEGTEAAAATFATVPDGPMPRVESTSMKIDTSFLFEIRLQQGTEAAHDLVLFAGRFADPDAE</sequence>
<feature type="transmembrane region" description="Helical" evidence="3">
    <location>
        <begin position="87"/>
        <end position="109"/>
    </location>
</feature>
<dbReference type="Gene3D" id="2.30.39.10">
    <property type="entry name" value="Alpha-1-antitrypsin, domain 1"/>
    <property type="match status" value="1"/>
</dbReference>
<dbReference type="InterPro" id="IPR042178">
    <property type="entry name" value="Serpin_sf_1"/>
</dbReference>
<feature type="chain" id="PRO_5027862666" evidence="4">
    <location>
        <begin position="34"/>
        <end position="546"/>
    </location>
</feature>
<evidence type="ECO:0000256" key="2">
    <source>
        <dbReference type="RuleBase" id="RU000411"/>
    </source>
</evidence>
<dbReference type="InterPro" id="IPR036186">
    <property type="entry name" value="Serpin_sf"/>
</dbReference>
<evidence type="ECO:0000313" key="7">
    <source>
        <dbReference type="RefSeq" id="XP_022589047.2"/>
    </source>
</evidence>
<evidence type="ECO:0000256" key="1">
    <source>
        <dbReference type="ARBA" id="ARBA00009500"/>
    </source>
</evidence>
<dbReference type="Pfam" id="PF00079">
    <property type="entry name" value="Serpin"/>
    <property type="match status" value="1"/>
</dbReference>
<keyword evidence="7" id="KW-0722">Serine protease inhibitor</keyword>
<dbReference type="GO" id="GO:0004867">
    <property type="term" value="F:serine-type endopeptidase inhibitor activity"/>
    <property type="evidence" value="ECO:0007669"/>
    <property type="project" value="UniProtKB-KW"/>
</dbReference>
<dbReference type="InterPro" id="IPR042185">
    <property type="entry name" value="Serpin_sf_2"/>
</dbReference>
<dbReference type="GO" id="GO:0005615">
    <property type="term" value="C:extracellular space"/>
    <property type="evidence" value="ECO:0007669"/>
    <property type="project" value="InterPro"/>
</dbReference>
<keyword evidence="6" id="KW-1185">Reference proteome</keyword>
<dbReference type="SMART" id="SM00093">
    <property type="entry name" value="SERPIN"/>
    <property type="match status" value="1"/>
</dbReference>
<dbReference type="SUPFAM" id="SSF56574">
    <property type="entry name" value="Serpins"/>
    <property type="match status" value="1"/>
</dbReference>
<dbReference type="AlphaFoldDB" id="A0A6P5WD08"/>
<keyword evidence="4" id="KW-0732">Signal</keyword>
<dbReference type="RefSeq" id="XP_022589047.2">
    <property type="nucleotide sequence ID" value="XM_022734864.2"/>
</dbReference>
<dbReference type="PANTHER" id="PTHR11461:SF211">
    <property type="entry name" value="GH10112P-RELATED"/>
    <property type="match status" value="1"/>
</dbReference>
<keyword evidence="3" id="KW-0472">Membrane</keyword>
<dbReference type="InterPro" id="IPR023796">
    <property type="entry name" value="Serpin_dom"/>
</dbReference>
<name>A0A6P5WD08_9EIME</name>
<dbReference type="GeneID" id="34621666"/>
<dbReference type="PANTHER" id="PTHR11461">
    <property type="entry name" value="SERINE PROTEASE INHIBITOR, SERPIN"/>
    <property type="match status" value="1"/>
</dbReference>
<evidence type="ECO:0000256" key="4">
    <source>
        <dbReference type="SAM" id="SignalP"/>
    </source>
</evidence>
<accession>A0A6P5WD08</accession>
<dbReference type="OrthoDB" id="9440847at2759"/>
<protein>
    <submittedName>
        <fullName evidence="7">Serine protease inhibitor 42Dd</fullName>
    </submittedName>
</protein>
<comment type="similarity">
    <text evidence="1 2">Belongs to the serpin family.</text>
</comment>
<evidence type="ECO:0000313" key="6">
    <source>
        <dbReference type="Proteomes" id="UP000515125"/>
    </source>
</evidence>
<reference evidence="7" key="1">
    <citation type="submission" date="2025-08" db="UniProtKB">
        <authorList>
            <consortium name="RefSeq"/>
        </authorList>
    </citation>
    <scope>IDENTIFICATION</scope>
</reference>
<evidence type="ECO:0000256" key="3">
    <source>
        <dbReference type="SAM" id="Phobius"/>
    </source>
</evidence>
<dbReference type="Proteomes" id="UP000515125">
    <property type="component" value="Unplaced"/>
</dbReference>
<evidence type="ECO:0000259" key="5">
    <source>
        <dbReference type="SMART" id="SM00093"/>
    </source>
</evidence>
<proteinExistence type="inferred from homology"/>
<dbReference type="Gene3D" id="3.30.497.10">
    <property type="entry name" value="Antithrombin, subunit I, domain 2"/>
    <property type="match status" value="1"/>
</dbReference>